<protein>
    <recommendedName>
        <fullName evidence="4">Sortase</fullName>
    </recommendedName>
</protein>
<name>A0A2M6YS04_9BACT</name>
<dbReference type="AlphaFoldDB" id="A0A2M6YS04"/>
<feature type="non-terminal residue" evidence="2">
    <location>
        <position position="248"/>
    </location>
</feature>
<accession>A0A2M6YS04</accession>
<dbReference type="Pfam" id="PF04203">
    <property type="entry name" value="Sortase"/>
    <property type="match status" value="1"/>
</dbReference>
<reference evidence="3" key="1">
    <citation type="submission" date="2017-09" db="EMBL/GenBank/DDBJ databases">
        <title>Depth-based differentiation of microbial function through sediment-hosted aquifers and enrichment of novel symbionts in the deep terrestrial subsurface.</title>
        <authorList>
            <person name="Probst A.J."/>
            <person name="Ladd B."/>
            <person name="Jarett J.K."/>
            <person name="Geller-Mcgrath D.E."/>
            <person name="Sieber C.M.K."/>
            <person name="Emerson J.B."/>
            <person name="Anantharaman K."/>
            <person name="Thomas B.C."/>
            <person name="Malmstrom R."/>
            <person name="Stieglmeier M."/>
            <person name="Klingl A."/>
            <person name="Woyke T."/>
            <person name="Ryan C.M."/>
            <person name="Banfield J.F."/>
        </authorList>
    </citation>
    <scope>NUCLEOTIDE SEQUENCE [LARGE SCALE GENOMIC DNA]</scope>
</reference>
<evidence type="ECO:0000313" key="3">
    <source>
        <dbReference type="Proteomes" id="UP000229502"/>
    </source>
</evidence>
<dbReference type="Gene3D" id="2.40.260.10">
    <property type="entry name" value="Sortase"/>
    <property type="match status" value="1"/>
</dbReference>
<organism evidence="2 3">
    <name type="scientific">Candidatus Shapirobacteria bacterium CG07_land_8_20_14_0_80_39_18</name>
    <dbReference type="NCBI Taxonomy" id="1974882"/>
    <lineage>
        <taxon>Bacteria</taxon>
        <taxon>Candidatus Shapironibacteriota</taxon>
    </lineage>
</organism>
<dbReference type="InterPro" id="IPR023365">
    <property type="entry name" value="Sortase_dom-sf"/>
</dbReference>
<keyword evidence="1" id="KW-0378">Hydrolase</keyword>
<sequence>MALYRYVKRLPAARKTREWKFSPKVMAGLLVVLGLFFLANAAYPIITYQLLVSPRFSTSFVSPNTEAAIAQSFGAVSSQEGSDSTKTLGTQVDLLDLTKASNWFPEENVIFDESQTNLYTLSIPKLGIENAKVTLGDDLKSSLIQYPGTAAPGRFGNTVIFGHSVLPQFYNPKNYMTIFSTLPTLRPKDEILVDFNQVRYKYVIEQMIEVSPTDISILAQRYDDSYLTLITCVPPGTYMRRLIVRARL</sequence>
<evidence type="ECO:0000256" key="1">
    <source>
        <dbReference type="ARBA" id="ARBA00022801"/>
    </source>
</evidence>
<dbReference type="NCBIfam" id="TIGR01076">
    <property type="entry name" value="sortase_fam"/>
    <property type="match status" value="1"/>
</dbReference>
<dbReference type="InterPro" id="IPR005754">
    <property type="entry name" value="Sortase"/>
</dbReference>
<dbReference type="EMBL" id="PEWZ01000028">
    <property type="protein sequence ID" value="PIU36267.1"/>
    <property type="molecule type" value="Genomic_DNA"/>
</dbReference>
<dbReference type="GO" id="GO:0016787">
    <property type="term" value="F:hydrolase activity"/>
    <property type="evidence" value="ECO:0007669"/>
    <property type="project" value="UniProtKB-KW"/>
</dbReference>
<evidence type="ECO:0008006" key="4">
    <source>
        <dbReference type="Google" id="ProtNLM"/>
    </source>
</evidence>
<dbReference type="Proteomes" id="UP000229502">
    <property type="component" value="Unassembled WGS sequence"/>
</dbReference>
<gene>
    <name evidence="2" type="ORF">COT03_00490</name>
</gene>
<dbReference type="SUPFAM" id="SSF63817">
    <property type="entry name" value="Sortase"/>
    <property type="match status" value="1"/>
</dbReference>
<proteinExistence type="predicted"/>
<comment type="caution">
    <text evidence="2">The sequence shown here is derived from an EMBL/GenBank/DDBJ whole genome shotgun (WGS) entry which is preliminary data.</text>
</comment>
<evidence type="ECO:0000313" key="2">
    <source>
        <dbReference type="EMBL" id="PIU36267.1"/>
    </source>
</evidence>